<sequence length="476" mass="54818">MIRILRERRGIAAKASLNASKERHNAQEINMTAICWRGDQPDGIRFWKAEETSAERRKTLLVLPARQFAYILIYMIVAQLFFYFMQKPWHDSSLEGASEAKGVQLAGKGVLLVNFAIQTAVAFDVDEAKFIRIAKVDQITFVWNTLLMAITLLYVLIQECAKAGMSSTLLPPEEVHTEAWWLWRRDLFRSVWAEIHAYDSLLSVFTEQTIMLYVLGEVGNVIGPVAFFWFALRAVFIVDIGGSPQAKIQKILRMILPKTRSTSMLTAREAEKAQMLVPLLLWMEYTYVVIFPGIALTAVYFIDYSMRVWLALLAFSILFFLWQRYVMLWLYGKSQFDSDGTYFSFIVVWGLVLSMAASSFAVWAYRLQEITEQPFAVLIFVLIFLLTYFIYVSGVLFIEYHFHRTGKTLDDGNLSSNDPGYLLIMEKNAGVSWWNTNPIYVLKHRLCPDKPGFEVHDASVRCWPSWSDEGFFEKGK</sequence>
<dbReference type="Proteomes" id="UP000649617">
    <property type="component" value="Unassembled WGS sequence"/>
</dbReference>
<dbReference type="EMBL" id="CAJNIZ010008791">
    <property type="protein sequence ID" value="CAE7271961.1"/>
    <property type="molecule type" value="Genomic_DNA"/>
</dbReference>
<evidence type="ECO:0000256" key="1">
    <source>
        <dbReference type="SAM" id="Phobius"/>
    </source>
</evidence>
<keyword evidence="1" id="KW-0472">Membrane</keyword>
<feature type="non-terminal residue" evidence="2">
    <location>
        <position position="476"/>
    </location>
</feature>
<dbReference type="AlphaFoldDB" id="A0A812N4C9"/>
<protein>
    <submittedName>
        <fullName evidence="2">Uncharacterized protein</fullName>
    </submittedName>
</protein>
<gene>
    <name evidence="2" type="ORF">SPIL2461_LOCUS5993</name>
</gene>
<evidence type="ECO:0000313" key="2">
    <source>
        <dbReference type="EMBL" id="CAE7271961.1"/>
    </source>
</evidence>
<keyword evidence="3" id="KW-1185">Reference proteome</keyword>
<comment type="caution">
    <text evidence="2">The sequence shown here is derived from an EMBL/GenBank/DDBJ whole genome shotgun (WGS) entry which is preliminary data.</text>
</comment>
<feature type="transmembrane region" description="Helical" evidence="1">
    <location>
        <begin position="308"/>
        <end position="330"/>
    </location>
</feature>
<proteinExistence type="predicted"/>
<keyword evidence="1" id="KW-1133">Transmembrane helix</keyword>
<feature type="transmembrane region" description="Helical" evidence="1">
    <location>
        <begin position="67"/>
        <end position="85"/>
    </location>
</feature>
<feature type="transmembrane region" description="Helical" evidence="1">
    <location>
        <begin position="342"/>
        <end position="363"/>
    </location>
</feature>
<organism evidence="2 3">
    <name type="scientific">Symbiodinium pilosum</name>
    <name type="common">Dinoflagellate</name>
    <dbReference type="NCBI Taxonomy" id="2952"/>
    <lineage>
        <taxon>Eukaryota</taxon>
        <taxon>Sar</taxon>
        <taxon>Alveolata</taxon>
        <taxon>Dinophyceae</taxon>
        <taxon>Suessiales</taxon>
        <taxon>Symbiodiniaceae</taxon>
        <taxon>Symbiodinium</taxon>
    </lineage>
</organism>
<keyword evidence="1" id="KW-0812">Transmembrane</keyword>
<reference evidence="2" key="1">
    <citation type="submission" date="2021-02" db="EMBL/GenBank/DDBJ databases">
        <authorList>
            <person name="Dougan E. K."/>
            <person name="Rhodes N."/>
            <person name="Thang M."/>
            <person name="Chan C."/>
        </authorList>
    </citation>
    <scope>NUCLEOTIDE SEQUENCE</scope>
</reference>
<dbReference type="OrthoDB" id="445520at2759"/>
<evidence type="ECO:0000313" key="3">
    <source>
        <dbReference type="Proteomes" id="UP000649617"/>
    </source>
</evidence>
<feature type="transmembrane region" description="Helical" evidence="1">
    <location>
        <begin position="279"/>
        <end position="302"/>
    </location>
</feature>
<feature type="transmembrane region" description="Helical" evidence="1">
    <location>
        <begin position="138"/>
        <end position="157"/>
    </location>
</feature>
<feature type="transmembrane region" description="Helical" evidence="1">
    <location>
        <begin position="375"/>
        <end position="398"/>
    </location>
</feature>
<name>A0A812N4C9_SYMPI</name>
<accession>A0A812N4C9</accession>
<feature type="transmembrane region" description="Helical" evidence="1">
    <location>
        <begin position="210"/>
        <end position="232"/>
    </location>
</feature>